<feature type="non-terminal residue" evidence="2">
    <location>
        <position position="182"/>
    </location>
</feature>
<organism evidence="2 3">
    <name type="scientific">Candidatus Falkowbacteria bacterium CG02_land_8_20_14_3_00_36_14</name>
    <dbReference type="NCBI Taxonomy" id="1974560"/>
    <lineage>
        <taxon>Bacteria</taxon>
        <taxon>Candidatus Falkowiibacteriota</taxon>
    </lineage>
</organism>
<dbReference type="Pfam" id="PF16363">
    <property type="entry name" value="GDP_Man_Dehyd"/>
    <property type="match status" value="1"/>
</dbReference>
<dbReference type="SUPFAM" id="SSF51735">
    <property type="entry name" value="NAD(P)-binding Rossmann-fold domains"/>
    <property type="match status" value="1"/>
</dbReference>
<sequence>MKLLITGGCGFIGSNFIHYWLNKYPEDKIVNLDVLTYAGNLENLRDIAGNPNYKFVKGDIGDYKLVNKIVKGIDLIVHFAAESHVDRSIKNSADFIKTNVEGTRVLLDAAKSASRRNGNIRFHHISTDEVFGALGSDDLPFNEKTAYNPRSPYSASKAAADHLVRAYFHTHKLPITISNCSN</sequence>
<evidence type="ECO:0000313" key="3">
    <source>
        <dbReference type="Proteomes" id="UP000228896"/>
    </source>
</evidence>
<dbReference type="Gene3D" id="3.40.50.720">
    <property type="entry name" value="NAD(P)-binding Rossmann-like Domain"/>
    <property type="match status" value="1"/>
</dbReference>
<dbReference type="EMBL" id="PETS01000146">
    <property type="protein sequence ID" value="PIV50198.1"/>
    <property type="molecule type" value="Genomic_DNA"/>
</dbReference>
<dbReference type="InterPro" id="IPR036291">
    <property type="entry name" value="NAD(P)-bd_dom_sf"/>
</dbReference>
<protein>
    <submittedName>
        <fullName evidence="2">dTDP-glucose 4,6-dehydratase</fullName>
    </submittedName>
</protein>
<proteinExistence type="predicted"/>
<reference evidence="3" key="1">
    <citation type="submission" date="2017-09" db="EMBL/GenBank/DDBJ databases">
        <title>Depth-based differentiation of microbial function through sediment-hosted aquifers and enrichment of novel symbionts in the deep terrestrial subsurface.</title>
        <authorList>
            <person name="Probst A.J."/>
            <person name="Ladd B."/>
            <person name="Jarett J.K."/>
            <person name="Geller-Mcgrath D.E."/>
            <person name="Sieber C.M.K."/>
            <person name="Emerson J.B."/>
            <person name="Anantharaman K."/>
            <person name="Thomas B.C."/>
            <person name="Malmstrom R."/>
            <person name="Stieglmeier M."/>
            <person name="Klingl A."/>
            <person name="Woyke T."/>
            <person name="Ryan C.M."/>
            <person name="Banfield J.F."/>
        </authorList>
    </citation>
    <scope>NUCLEOTIDE SEQUENCE [LARGE SCALE GENOMIC DNA]</scope>
</reference>
<dbReference type="InterPro" id="IPR016040">
    <property type="entry name" value="NAD(P)-bd_dom"/>
</dbReference>
<gene>
    <name evidence="2" type="ORF">COS18_05660</name>
</gene>
<accession>A0A2M7DKE2</accession>
<name>A0A2M7DKE2_9BACT</name>
<dbReference type="Proteomes" id="UP000228896">
    <property type="component" value="Unassembled WGS sequence"/>
</dbReference>
<feature type="domain" description="NAD(P)-binding" evidence="1">
    <location>
        <begin position="4"/>
        <end position="182"/>
    </location>
</feature>
<evidence type="ECO:0000313" key="2">
    <source>
        <dbReference type="EMBL" id="PIV50198.1"/>
    </source>
</evidence>
<dbReference type="AlphaFoldDB" id="A0A2M7DKE2"/>
<dbReference type="PANTHER" id="PTHR43000">
    <property type="entry name" value="DTDP-D-GLUCOSE 4,6-DEHYDRATASE-RELATED"/>
    <property type="match status" value="1"/>
</dbReference>
<evidence type="ECO:0000259" key="1">
    <source>
        <dbReference type="Pfam" id="PF16363"/>
    </source>
</evidence>
<comment type="caution">
    <text evidence="2">The sequence shown here is derived from an EMBL/GenBank/DDBJ whole genome shotgun (WGS) entry which is preliminary data.</text>
</comment>